<evidence type="ECO:0000313" key="3">
    <source>
        <dbReference type="Proteomes" id="UP000010809"/>
    </source>
</evidence>
<gene>
    <name evidence="2" type="primary">hmuS [H]</name>
    <name evidence="2" type="ordered locus">TVNIR_0600</name>
</gene>
<dbReference type="SUPFAM" id="SSF144064">
    <property type="entry name" value="Heme iron utilization protein-like"/>
    <property type="match status" value="1"/>
</dbReference>
<sequence>MLRMESQGRRLHQAWHQLRQGNPRLRARDGARQLGVSEGELVASGCGTTAVRLQPRWQPLLHALGRVGPVMALTRNEHAVHERHGRYRNIRLFGNMGLVLDDNVDLRLFLAHWHHAFAVTEATVDGHRKSLQIFDSDGTAVHKVYLTAQSDEAAYRNVVEEFRSPVQTPLLAVVPRPVAPTTRPEEAIDVAGLRRHWDALQDTHDFHDLLQQFGVTRIQAMRLAGEERAREVAPDALRQVFESARDAALPIMVFVGSPGVVQIHTGTVSRLHEVGEWYNVLDPTFNLHVREPAIASAWMVKKPTVDGPVHSLELYAQDGQLILQVFGARKPGKPEDLVWRSLIRCLQPFRERT</sequence>
<dbReference type="HOGENOM" id="CLU_034543_0_0_6"/>
<dbReference type="EMBL" id="CP003989">
    <property type="protein sequence ID" value="AGA32301.1"/>
    <property type="molecule type" value="Genomic_DNA"/>
</dbReference>
<evidence type="ECO:0000313" key="2">
    <source>
        <dbReference type="EMBL" id="AGA32301.1"/>
    </source>
</evidence>
<dbReference type="InterPro" id="IPR007845">
    <property type="entry name" value="HemS/ChuX_dom"/>
</dbReference>
<dbReference type="PATRIC" id="fig|1255043.3.peg.606"/>
<dbReference type="Proteomes" id="UP000010809">
    <property type="component" value="Chromosome"/>
</dbReference>
<dbReference type="CDD" id="cd16831">
    <property type="entry name" value="HemS-like_C"/>
    <property type="match status" value="1"/>
</dbReference>
<dbReference type="KEGG" id="tni:TVNIR_0600"/>
<dbReference type="Gene3D" id="3.40.1570.10">
    <property type="entry name" value="HemS/ChuS/ChuX like domains"/>
    <property type="match status" value="2"/>
</dbReference>
<dbReference type="InterPro" id="IPR053733">
    <property type="entry name" value="Heme_Transport_Util_sf"/>
</dbReference>
<dbReference type="eggNOG" id="COG3720">
    <property type="taxonomic scope" value="Bacteria"/>
</dbReference>
<keyword evidence="3" id="KW-1185">Reference proteome</keyword>
<dbReference type="AlphaFoldDB" id="L0DVB4"/>
<protein>
    <submittedName>
        <fullName evidence="2">Hemin transport protein HmuS</fullName>
    </submittedName>
</protein>
<feature type="domain" description="Haemin-degrading HemS/ChuX" evidence="1">
    <location>
        <begin position="214"/>
        <end position="345"/>
    </location>
</feature>
<dbReference type="CDD" id="cd16830">
    <property type="entry name" value="HemS-like_N"/>
    <property type="match status" value="1"/>
</dbReference>
<feature type="domain" description="Haemin-degrading HemS/ChuX" evidence="1">
    <location>
        <begin position="35"/>
        <end position="162"/>
    </location>
</feature>
<proteinExistence type="predicted"/>
<organism evidence="2 3">
    <name type="scientific">Thioalkalivibrio nitratireducens (strain DSM 14787 / UNIQEM 213 / ALEN2)</name>
    <dbReference type="NCBI Taxonomy" id="1255043"/>
    <lineage>
        <taxon>Bacteria</taxon>
        <taxon>Pseudomonadati</taxon>
        <taxon>Pseudomonadota</taxon>
        <taxon>Gammaproteobacteria</taxon>
        <taxon>Chromatiales</taxon>
        <taxon>Ectothiorhodospiraceae</taxon>
        <taxon>Thioalkalivibrio</taxon>
    </lineage>
</organism>
<dbReference type="GO" id="GO:0006826">
    <property type="term" value="P:iron ion transport"/>
    <property type="evidence" value="ECO:0007669"/>
    <property type="project" value="InterPro"/>
</dbReference>
<evidence type="ECO:0000259" key="1">
    <source>
        <dbReference type="Pfam" id="PF05171"/>
    </source>
</evidence>
<name>L0DVB4_THIND</name>
<dbReference type="STRING" id="1255043.TVNIR_0600"/>
<dbReference type="Pfam" id="PF05171">
    <property type="entry name" value="HemS"/>
    <property type="match status" value="2"/>
</dbReference>
<reference evidence="2" key="1">
    <citation type="submission" date="2015-12" db="EMBL/GenBank/DDBJ databases">
        <authorList>
            <person name="Tikhonova T.V."/>
            <person name="Pavlov A.R."/>
            <person name="Beletsky A.V."/>
            <person name="Mardanov A.V."/>
            <person name="Sorokin D.Y."/>
            <person name="Ravin N.V."/>
            <person name="Popov V.O."/>
        </authorList>
    </citation>
    <scope>NUCLEOTIDE SEQUENCE</scope>
    <source>
        <strain evidence="2">DSM 14787</strain>
    </source>
</reference>
<accession>L0DVB4</accession>